<evidence type="ECO:0000256" key="5">
    <source>
        <dbReference type="SAM" id="MobiDB-lite"/>
    </source>
</evidence>
<evidence type="ECO:0000259" key="6">
    <source>
        <dbReference type="PROSITE" id="PS51123"/>
    </source>
</evidence>
<dbReference type="InterPro" id="IPR050330">
    <property type="entry name" value="Bact_OuterMem_StrucFunc"/>
</dbReference>
<keyword evidence="8" id="KW-1185">Reference proteome</keyword>
<proteinExistence type="predicted"/>
<dbReference type="CDD" id="cd07185">
    <property type="entry name" value="OmpA_C-like"/>
    <property type="match status" value="1"/>
</dbReference>
<keyword evidence="2 4" id="KW-0472">Membrane</keyword>
<dbReference type="PROSITE" id="PS51123">
    <property type="entry name" value="OMPA_2"/>
    <property type="match status" value="1"/>
</dbReference>
<dbReference type="SUPFAM" id="SSF103088">
    <property type="entry name" value="OmpA-like"/>
    <property type="match status" value="1"/>
</dbReference>
<evidence type="ECO:0000313" key="8">
    <source>
        <dbReference type="Proteomes" id="UP000277007"/>
    </source>
</evidence>
<evidence type="ECO:0000256" key="4">
    <source>
        <dbReference type="PROSITE-ProRule" id="PRU00473"/>
    </source>
</evidence>
<feature type="region of interest" description="Disordered" evidence="5">
    <location>
        <begin position="91"/>
        <end position="119"/>
    </location>
</feature>
<evidence type="ECO:0000256" key="2">
    <source>
        <dbReference type="ARBA" id="ARBA00023136"/>
    </source>
</evidence>
<evidence type="ECO:0000256" key="1">
    <source>
        <dbReference type="ARBA" id="ARBA00004442"/>
    </source>
</evidence>
<dbReference type="Proteomes" id="UP000277007">
    <property type="component" value="Unassembled WGS sequence"/>
</dbReference>
<accession>A0A3S0K8E7</accession>
<dbReference type="InterPro" id="IPR006664">
    <property type="entry name" value="OMP_bac"/>
</dbReference>
<evidence type="ECO:0000256" key="3">
    <source>
        <dbReference type="ARBA" id="ARBA00023237"/>
    </source>
</evidence>
<comment type="caution">
    <text evidence="7">The sequence shown here is derived from an EMBL/GenBank/DDBJ whole genome shotgun (WGS) entry which is preliminary data.</text>
</comment>
<dbReference type="InterPro" id="IPR006690">
    <property type="entry name" value="OMPA-like_CS"/>
</dbReference>
<evidence type="ECO:0000313" key="7">
    <source>
        <dbReference type="EMBL" id="RTR24618.1"/>
    </source>
</evidence>
<sequence>MVQTRAQVFHAEFDARVVRSDNADMRRMFVIARIGFLLAGVVAPVSPAAAQAAAVPLGPNPSECEIQAALLGVVGPGCPAIHLQRPPAPPPAVAVPLSTPTASTPTASTRPVLSPAPPPVTEMAKPELKAAFRVEFDFNSTTLRPESRAILDRVAAVMSAPAAGTIRFRVIGHTDAVGGDAANLALSERRALAVVAYLTGHHRIAANRLEATGRGMRELLLPDQPMAAANRRVEIVNLGE</sequence>
<reference evidence="7 8" key="1">
    <citation type="submission" date="2018-12" db="EMBL/GenBank/DDBJ databases">
        <authorList>
            <person name="Yang Y."/>
        </authorList>
    </citation>
    <scope>NUCLEOTIDE SEQUENCE [LARGE SCALE GENOMIC DNA]</scope>
    <source>
        <strain evidence="7 8">L-25-5w-1</strain>
    </source>
</reference>
<dbReference type="Pfam" id="PF00691">
    <property type="entry name" value="OmpA"/>
    <property type="match status" value="1"/>
</dbReference>
<protein>
    <submittedName>
        <fullName evidence="7">OmpA family protein</fullName>
    </submittedName>
</protein>
<dbReference type="AlphaFoldDB" id="A0A3S0K8E7"/>
<dbReference type="PROSITE" id="PS01068">
    <property type="entry name" value="OMPA_1"/>
    <property type="match status" value="1"/>
</dbReference>
<name>A0A3S0K8E7_9PROT</name>
<dbReference type="GO" id="GO:0009279">
    <property type="term" value="C:cell outer membrane"/>
    <property type="evidence" value="ECO:0007669"/>
    <property type="project" value="UniProtKB-SubCell"/>
</dbReference>
<dbReference type="PRINTS" id="PR01021">
    <property type="entry name" value="OMPADOMAIN"/>
</dbReference>
<dbReference type="PANTHER" id="PTHR30329">
    <property type="entry name" value="STATOR ELEMENT OF FLAGELLAR MOTOR COMPLEX"/>
    <property type="match status" value="1"/>
</dbReference>
<gene>
    <name evidence="7" type="ORF">EJ903_02390</name>
</gene>
<dbReference type="OrthoDB" id="9814546at2"/>
<comment type="subcellular location">
    <subcellularLocation>
        <location evidence="1">Cell outer membrane</location>
    </subcellularLocation>
</comment>
<keyword evidence="3" id="KW-0998">Cell outer membrane</keyword>
<dbReference type="InterPro" id="IPR036737">
    <property type="entry name" value="OmpA-like_sf"/>
</dbReference>
<dbReference type="EMBL" id="RXMA01000001">
    <property type="protein sequence ID" value="RTR24618.1"/>
    <property type="molecule type" value="Genomic_DNA"/>
</dbReference>
<dbReference type="Gene3D" id="3.30.1330.60">
    <property type="entry name" value="OmpA-like domain"/>
    <property type="match status" value="1"/>
</dbReference>
<feature type="domain" description="OmpA-like" evidence="6">
    <location>
        <begin position="123"/>
        <end position="240"/>
    </location>
</feature>
<dbReference type="InterPro" id="IPR006665">
    <property type="entry name" value="OmpA-like"/>
</dbReference>
<organism evidence="7 8">
    <name type="scientific">Azospirillum griseum</name>
    <dbReference type="NCBI Taxonomy" id="2496639"/>
    <lineage>
        <taxon>Bacteria</taxon>
        <taxon>Pseudomonadati</taxon>
        <taxon>Pseudomonadota</taxon>
        <taxon>Alphaproteobacteria</taxon>
        <taxon>Rhodospirillales</taxon>
        <taxon>Azospirillaceae</taxon>
        <taxon>Azospirillum</taxon>
    </lineage>
</organism>
<dbReference type="PANTHER" id="PTHR30329:SF21">
    <property type="entry name" value="LIPOPROTEIN YIAD-RELATED"/>
    <property type="match status" value="1"/>
</dbReference>
<feature type="compositionally biased region" description="Low complexity" evidence="5">
    <location>
        <begin position="94"/>
        <end position="109"/>
    </location>
</feature>